<dbReference type="InterPro" id="IPR015422">
    <property type="entry name" value="PyrdxlP-dep_Trfase_small"/>
</dbReference>
<proteinExistence type="predicted"/>
<protein>
    <submittedName>
        <fullName evidence="4">Aminotransferase class I/II-fold pyridoxal phosphate-dependent enzyme</fullName>
    </submittedName>
</protein>
<dbReference type="EMBL" id="DSOL01000157">
    <property type="protein sequence ID" value="HEN28105.1"/>
    <property type="molecule type" value="Genomic_DNA"/>
</dbReference>
<dbReference type="InterPro" id="IPR050087">
    <property type="entry name" value="AON_synthase_class-II"/>
</dbReference>
<gene>
    <name evidence="4" type="ORF">ENQ77_05535</name>
    <name evidence="5" type="ORF">ENU66_02390</name>
</gene>
<sequence length="369" mass="42299">MFYEPLIYSEKGPWIVKGKRIMLNLSGGDILGLASNNDFTKTFFQFLEKLDIFFYPHFIYDGQNLKVPLNTLCELKGHRKAILFKDTPTLFNLLVCHLLKKGYTLLFDEQFEMTKILLFRNFINHAHIFPHNSFSTIKTHLNTHPDNKFAVFVQTVYPLSSQLLPVSELVEISRDERILIVVFESWADGLLGDGGEGIKSLINTLPQNWLIMGTYAHLLPFSSSYIVSSENFLEIFESDLKEYSFNPGPSEFQAGITLWFAKFLNSEKSPLRRLNDNASYLRYELAARGFKILGDFTPLIPILIGERNKSEEFYNALLENKILVNLLNYPVVPLGKSKILLIPSVLHSKEDLDFALSRMEKVAKSLDII</sequence>
<comment type="cofactor">
    <cofactor evidence="1">
        <name>pyridoxal 5'-phosphate</name>
        <dbReference type="ChEBI" id="CHEBI:597326"/>
    </cofactor>
</comment>
<comment type="caution">
    <text evidence="4">The sequence shown here is derived from an EMBL/GenBank/DDBJ whole genome shotgun (WGS) entry which is preliminary data.</text>
</comment>
<name>A0A7C2K4X5_UNCW3</name>
<reference evidence="4" key="1">
    <citation type="journal article" date="2020" name="mSystems">
        <title>Genome- and Community-Level Interaction Insights into Carbon Utilization and Element Cycling Functions of Hydrothermarchaeota in Hydrothermal Sediment.</title>
        <authorList>
            <person name="Zhou Z."/>
            <person name="Liu Y."/>
            <person name="Xu W."/>
            <person name="Pan J."/>
            <person name="Luo Z.H."/>
            <person name="Li M."/>
        </authorList>
    </citation>
    <scope>NUCLEOTIDE SEQUENCE [LARGE SCALE GENOMIC DNA]</scope>
    <source>
        <strain evidence="4">SpSt-34</strain>
        <strain evidence="5">SpSt-69</strain>
    </source>
</reference>
<evidence type="ECO:0000313" key="5">
    <source>
        <dbReference type="EMBL" id="HGL17171.1"/>
    </source>
</evidence>
<dbReference type="Pfam" id="PF00155">
    <property type="entry name" value="Aminotran_1_2"/>
    <property type="match status" value="1"/>
</dbReference>
<accession>A0A7C2K4X5</accession>
<evidence type="ECO:0000256" key="2">
    <source>
        <dbReference type="ARBA" id="ARBA00022679"/>
    </source>
</evidence>
<dbReference type="GO" id="GO:0008483">
    <property type="term" value="F:transaminase activity"/>
    <property type="evidence" value="ECO:0007669"/>
    <property type="project" value="UniProtKB-KW"/>
</dbReference>
<dbReference type="PANTHER" id="PTHR13693">
    <property type="entry name" value="CLASS II AMINOTRANSFERASE/8-AMINO-7-OXONONANOATE SYNTHASE"/>
    <property type="match status" value="1"/>
</dbReference>
<dbReference type="AlphaFoldDB" id="A0A7C2K4X5"/>
<evidence type="ECO:0000259" key="3">
    <source>
        <dbReference type="Pfam" id="PF00155"/>
    </source>
</evidence>
<evidence type="ECO:0000256" key="1">
    <source>
        <dbReference type="ARBA" id="ARBA00001933"/>
    </source>
</evidence>
<keyword evidence="4" id="KW-0032">Aminotransferase</keyword>
<dbReference type="EMBL" id="DTDJ01000021">
    <property type="protein sequence ID" value="HGL17171.1"/>
    <property type="molecule type" value="Genomic_DNA"/>
</dbReference>
<organism evidence="4">
    <name type="scientific">candidate division WOR-3 bacterium</name>
    <dbReference type="NCBI Taxonomy" id="2052148"/>
    <lineage>
        <taxon>Bacteria</taxon>
        <taxon>Bacteria division WOR-3</taxon>
    </lineage>
</organism>
<evidence type="ECO:0000313" key="4">
    <source>
        <dbReference type="EMBL" id="HEN28105.1"/>
    </source>
</evidence>
<feature type="domain" description="Aminotransferase class I/classII large" evidence="3">
    <location>
        <begin position="131"/>
        <end position="332"/>
    </location>
</feature>
<dbReference type="Gene3D" id="3.90.1150.10">
    <property type="entry name" value="Aspartate Aminotransferase, domain 1"/>
    <property type="match status" value="1"/>
</dbReference>
<dbReference type="Gene3D" id="3.40.640.10">
    <property type="entry name" value="Type I PLP-dependent aspartate aminotransferase-like (Major domain)"/>
    <property type="match status" value="1"/>
</dbReference>
<dbReference type="PANTHER" id="PTHR13693:SF3">
    <property type="entry name" value="LD36009P"/>
    <property type="match status" value="1"/>
</dbReference>
<dbReference type="SUPFAM" id="SSF53383">
    <property type="entry name" value="PLP-dependent transferases"/>
    <property type="match status" value="1"/>
</dbReference>
<dbReference type="GO" id="GO:0030170">
    <property type="term" value="F:pyridoxal phosphate binding"/>
    <property type="evidence" value="ECO:0007669"/>
    <property type="project" value="InterPro"/>
</dbReference>
<keyword evidence="2 4" id="KW-0808">Transferase</keyword>
<dbReference type="InterPro" id="IPR015421">
    <property type="entry name" value="PyrdxlP-dep_Trfase_major"/>
</dbReference>
<dbReference type="InterPro" id="IPR015424">
    <property type="entry name" value="PyrdxlP-dep_Trfase"/>
</dbReference>
<dbReference type="InterPro" id="IPR004839">
    <property type="entry name" value="Aminotransferase_I/II_large"/>
</dbReference>